<proteinExistence type="predicted"/>
<reference evidence="1 2" key="1">
    <citation type="journal article" date="2017" name="ISME J.">
        <title>Potential for microbial H2 and metal transformations associated with novel bacteria and archaea in deep terrestrial subsurface sediments.</title>
        <authorList>
            <person name="Hernsdorf A.W."/>
            <person name="Amano Y."/>
            <person name="Miyakawa K."/>
            <person name="Ise K."/>
            <person name="Suzuki Y."/>
            <person name="Anantharaman K."/>
            <person name="Probst A."/>
            <person name="Burstein D."/>
            <person name="Thomas B.C."/>
            <person name="Banfield J.F."/>
        </authorList>
    </citation>
    <scope>NUCLEOTIDE SEQUENCE [LARGE SCALE GENOMIC DNA]</scope>
    <source>
        <strain evidence="1">HGW-Dojkabacteria-1</strain>
    </source>
</reference>
<name>A0A2N2F3M5_9BACT</name>
<accession>A0A2N2F3M5</accession>
<dbReference type="AlphaFoldDB" id="A0A2N2F3M5"/>
<dbReference type="EMBL" id="PHAO01000001">
    <property type="protein sequence ID" value="PKN02756.1"/>
    <property type="molecule type" value="Genomic_DNA"/>
</dbReference>
<evidence type="ECO:0000313" key="2">
    <source>
        <dbReference type="Proteomes" id="UP000233417"/>
    </source>
</evidence>
<evidence type="ECO:0000313" key="1">
    <source>
        <dbReference type="EMBL" id="PKN02756.1"/>
    </source>
</evidence>
<organism evidence="1 2">
    <name type="scientific">Candidatus Dojkabacteria bacterium HGW-Dojkabacteria-1</name>
    <dbReference type="NCBI Taxonomy" id="2013761"/>
    <lineage>
        <taxon>Bacteria</taxon>
        <taxon>Candidatus Dojkabacteria</taxon>
    </lineage>
</organism>
<dbReference type="Proteomes" id="UP000233417">
    <property type="component" value="Unassembled WGS sequence"/>
</dbReference>
<protein>
    <submittedName>
        <fullName evidence="1">Uncharacterized protein</fullName>
    </submittedName>
</protein>
<sequence length="90" mass="10591">MGSYLNIVLRNYKYGTRFMHAEAYELCCAGIMWPEFLYDPKRSNYVLAFHSLNTLENQDLRFAFEDWFNLNRGEIAERAAEALGKEIETI</sequence>
<comment type="caution">
    <text evidence="1">The sequence shown here is derived from an EMBL/GenBank/DDBJ whole genome shotgun (WGS) entry which is preliminary data.</text>
</comment>
<gene>
    <name evidence="1" type="ORF">CVU76_01845</name>
</gene>